<protein>
    <submittedName>
        <fullName evidence="1">Uncharacterized protein</fullName>
    </submittedName>
</protein>
<evidence type="ECO:0000313" key="2">
    <source>
        <dbReference type="Proteomes" id="UP000769528"/>
    </source>
</evidence>
<evidence type="ECO:0000313" key="1">
    <source>
        <dbReference type="EMBL" id="KAH3674532.1"/>
    </source>
</evidence>
<organism evidence="1 2">
    <name type="scientific">Wickerhamomyces mucosus</name>
    <dbReference type="NCBI Taxonomy" id="1378264"/>
    <lineage>
        <taxon>Eukaryota</taxon>
        <taxon>Fungi</taxon>
        <taxon>Dikarya</taxon>
        <taxon>Ascomycota</taxon>
        <taxon>Saccharomycotina</taxon>
        <taxon>Saccharomycetes</taxon>
        <taxon>Phaffomycetales</taxon>
        <taxon>Wickerhamomycetaceae</taxon>
        <taxon>Wickerhamomyces</taxon>
    </lineage>
</organism>
<gene>
    <name evidence="1" type="ORF">WICMUC_003209</name>
</gene>
<accession>A0A9P8PN61</accession>
<dbReference type="AlphaFoldDB" id="A0A9P8PN61"/>
<dbReference type="Proteomes" id="UP000769528">
    <property type="component" value="Unassembled WGS sequence"/>
</dbReference>
<comment type="caution">
    <text evidence="1">The sequence shown here is derived from an EMBL/GenBank/DDBJ whole genome shotgun (WGS) entry which is preliminary data.</text>
</comment>
<proteinExistence type="predicted"/>
<keyword evidence="2" id="KW-1185">Reference proteome</keyword>
<name>A0A9P8PN61_9ASCO</name>
<sequence>MLRIVETDVGAGSGGGFDYVDADSAAVVAVVADSAVAAVVVVDDENVDAVEDDEAGLIGSFSIYQQFAAAAAAAVVDDDDDCDDDEDDDCGDCDVDVNFDGIKLKYLNETIVLKFDYDYYEYLDLSYDYH</sequence>
<reference evidence="1" key="2">
    <citation type="submission" date="2021-01" db="EMBL/GenBank/DDBJ databases">
        <authorList>
            <person name="Schikora-Tamarit M.A."/>
        </authorList>
    </citation>
    <scope>NUCLEOTIDE SEQUENCE</scope>
    <source>
        <strain evidence="1">CBS6341</strain>
    </source>
</reference>
<dbReference type="EMBL" id="JAEUBF010000846">
    <property type="protein sequence ID" value="KAH3674532.1"/>
    <property type="molecule type" value="Genomic_DNA"/>
</dbReference>
<reference evidence="1" key="1">
    <citation type="journal article" date="2021" name="Open Biol.">
        <title>Shared evolutionary footprints suggest mitochondrial oxidative damage underlies multiple complex I losses in fungi.</title>
        <authorList>
            <person name="Schikora-Tamarit M.A."/>
            <person name="Marcet-Houben M."/>
            <person name="Nosek J."/>
            <person name="Gabaldon T."/>
        </authorList>
    </citation>
    <scope>NUCLEOTIDE SEQUENCE</scope>
    <source>
        <strain evidence="1">CBS6341</strain>
    </source>
</reference>